<feature type="region of interest" description="Disordered" evidence="1">
    <location>
        <begin position="51"/>
        <end position="106"/>
    </location>
</feature>
<evidence type="ECO:0000313" key="2">
    <source>
        <dbReference type="EMBL" id="GER28440.1"/>
    </source>
</evidence>
<gene>
    <name evidence="2" type="ORF">STAS_04237</name>
</gene>
<organism evidence="2 3">
    <name type="scientific">Striga asiatica</name>
    <name type="common">Asiatic witchweed</name>
    <name type="synonym">Buchnera asiatica</name>
    <dbReference type="NCBI Taxonomy" id="4170"/>
    <lineage>
        <taxon>Eukaryota</taxon>
        <taxon>Viridiplantae</taxon>
        <taxon>Streptophyta</taxon>
        <taxon>Embryophyta</taxon>
        <taxon>Tracheophyta</taxon>
        <taxon>Spermatophyta</taxon>
        <taxon>Magnoliopsida</taxon>
        <taxon>eudicotyledons</taxon>
        <taxon>Gunneridae</taxon>
        <taxon>Pentapetalae</taxon>
        <taxon>asterids</taxon>
        <taxon>lamiids</taxon>
        <taxon>Lamiales</taxon>
        <taxon>Orobanchaceae</taxon>
        <taxon>Buchnereae</taxon>
        <taxon>Striga</taxon>
    </lineage>
</organism>
<evidence type="ECO:0000256" key="1">
    <source>
        <dbReference type="SAM" id="MobiDB-lite"/>
    </source>
</evidence>
<feature type="compositionally biased region" description="Pro residues" evidence="1">
    <location>
        <begin position="51"/>
        <end position="72"/>
    </location>
</feature>
<dbReference type="AlphaFoldDB" id="A0A5A7P6M3"/>
<reference evidence="3" key="1">
    <citation type="journal article" date="2019" name="Curr. Biol.">
        <title>Genome Sequence of Striga asiatica Provides Insight into the Evolution of Plant Parasitism.</title>
        <authorList>
            <person name="Yoshida S."/>
            <person name="Kim S."/>
            <person name="Wafula E.K."/>
            <person name="Tanskanen J."/>
            <person name="Kim Y.M."/>
            <person name="Honaas L."/>
            <person name="Yang Z."/>
            <person name="Spallek T."/>
            <person name="Conn C.E."/>
            <person name="Ichihashi Y."/>
            <person name="Cheong K."/>
            <person name="Cui S."/>
            <person name="Der J.P."/>
            <person name="Gundlach H."/>
            <person name="Jiao Y."/>
            <person name="Hori C."/>
            <person name="Ishida J.K."/>
            <person name="Kasahara H."/>
            <person name="Kiba T."/>
            <person name="Kim M.S."/>
            <person name="Koo N."/>
            <person name="Laohavisit A."/>
            <person name="Lee Y.H."/>
            <person name="Lumba S."/>
            <person name="McCourt P."/>
            <person name="Mortimer J.C."/>
            <person name="Mutuku J.M."/>
            <person name="Nomura T."/>
            <person name="Sasaki-Sekimoto Y."/>
            <person name="Seto Y."/>
            <person name="Wang Y."/>
            <person name="Wakatake T."/>
            <person name="Sakakibara H."/>
            <person name="Demura T."/>
            <person name="Yamaguchi S."/>
            <person name="Yoneyama K."/>
            <person name="Manabe R.I."/>
            <person name="Nelson D.C."/>
            <person name="Schulman A.H."/>
            <person name="Timko M.P."/>
            <person name="dePamphilis C.W."/>
            <person name="Choi D."/>
            <person name="Shirasu K."/>
        </authorList>
    </citation>
    <scope>NUCLEOTIDE SEQUENCE [LARGE SCALE GENOMIC DNA]</scope>
    <source>
        <strain evidence="3">cv. UVA1</strain>
    </source>
</reference>
<dbReference type="EMBL" id="BKCP01002558">
    <property type="protein sequence ID" value="GER28440.1"/>
    <property type="molecule type" value="Genomic_DNA"/>
</dbReference>
<proteinExistence type="predicted"/>
<dbReference type="Proteomes" id="UP000325081">
    <property type="component" value="Unassembled WGS sequence"/>
</dbReference>
<evidence type="ECO:0000313" key="3">
    <source>
        <dbReference type="Proteomes" id="UP000325081"/>
    </source>
</evidence>
<sequence>MVIHEFEEISMPNSPISLATSKFRLCFLRRPSRDSTVVVSTPSAHIAVISVPPPTTDDFPPAGPFPTRPLNPPRDWNREPLSPFRQLRPPTPSHRRRPPPSTAHLRPAISRFSVHVPSTTVNLGSSGGSNIGLSLALSLSRDQNPRPFLHPSRLAIGPGGPR</sequence>
<name>A0A5A7P6M3_STRAF</name>
<protein>
    <submittedName>
        <fullName evidence="2">Uncharacterized protein</fullName>
    </submittedName>
</protein>
<comment type="caution">
    <text evidence="2">The sequence shown here is derived from an EMBL/GenBank/DDBJ whole genome shotgun (WGS) entry which is preliminary data.</text>
</comment>
<feature type="region of interest" description="Disordered" evidence="1">
    <location>
        <begin position="142"/>
        <end position="162"/>
    </location>
</feature>
<accession>A0A5A7P6M3</accession>
<keyword evidence="3" id="KW-1185">Reference proteome</keyword>